<evidence type="ECO:0000256" key="1">
    <source>
        <dbReference type="SAM" id="MobiDB-lite"/>
    </source>
</evidence>
<accession>A0A139ITT4</accession>
<feature type="compositionally biased region" description="Basic and acidic residues" evidence="1">
    <location>
        <begin position="46"/>
        <end position="60"/>
    </location>
</feature>
<comment type="caution">
    <text evidence="2">The sequence shown here is derived from an EMBL/GenBank/DDBJ whole genome shotgun (WGS) entry which is preliminary data.</text>
</comment>
<dbReference type="AlphaFoldDB" id="A0A139ITT4"/>
<dbReference type="OrthoDB" id="1939603at2759"/>
<organism evidence="2 3">
    <name type="scientific">Pseudocercospora musae</name>
    <dbReference type="NCBI Taxonomy" id="113226"/>
    <lineage>
        <taxon>Eukaryota</taxon>
        <taxon>Fungi</taxon>
        <taxon>Dikarya</taxon>
        <taxon>Ascomycota</taxon>
        <taxon>Pezizomycotina</taxon>
        <taxon>Dothideomycetes</taxon>
        <taxon>Dothideomycetidae</taxon>
        <taxon>Mycosphaerellales</taxon>
        <taxon>Mycosphaerellaceae</taxon>
        <taxon>Pseudocercospora</taxon>
    </lineage>
</organism>
<sequence length="71" mass="7812">MPKLLDPPTSATNRTDALVVDTTRSLTWYVLVALRARKHVVVGLPKDNESPSDTGKEHNKGAICGGEIKWR</sequence>
<proteinExistence type="predicted"/>
<dbReference type="Proteomes" id="UP000073492">
    <property type="component" value="Unassembled WGS sequence"/>
</dbReference>
<evidence type="ECO:0000313" key="3">
    <source>
        <dbReference type="Proteomes" id="UP000073492"/>
    </source>
</evidence>
<feature type="region of interest" description="Disordered" evidence="1">
    <location>
        <begin position="44"/>
        <end position="71"/>
    </location>
</feature>
<protein>
    <submittedName>
        <fullName evidence="2">Uncharacterized protein</fullName>
    </submittedName>
</protein>
<name>A0A139ITT4_9PEZI</name>
<dbReference type="EMBL" id="LFZO01000011">
    <property type="protein sequence ID" value="KXT18070.1"/>
    <property type="molecule type" value="Genomic_DNA"/>
</dbReference>
<keyword evidence="3" id="KW-1185">Reference proteome</keyword>
<reference evidence="2 3" key="1">
    <citation type="submission" date="2015-07" db="EMBL/GenBank/DDBJ databases">
        <title>Comparative genomics of the Sigatoka disease complex on banana suggests a link between parallel evolutionary changes in Pseudocercospora fijiensis and Pseudocercospora eumusae and increased virulence on the banana host.</title>
        <authorList>
            <person name="Chang T.-C."/>
            <person name="Salvucci A."/>
            <person name="Crous P.W."/>
            <person name="Stergiopoulos I."/>
        </authorList>
    </citation>
    <scope>NUCLEOTIDE SEQUENCE [LARGE SCALE GENOMIC DNA]</scope>
    <source>
        <strain evidence="2 3">CBS 116634</strain>
    </source>
</reference>
<evidence type="ECO:0000313" key="2">
    <source>
        <dbReference type="EMBL" id="KXT18070.1"/>
    </source>
</evidence>
<gene>
    <name evidence="2" type="ORF">AC579_4537</name>
</gene>